<sequence>MDEEKPPPNDTGAKKGSNAKKSEEQKEKEQEQIGWAQALTLDSIVLTNDKTDVHTLGGKRWNDVKNGKKKIKGLSTRAKKAFLAKNNIQIRNEFRNVPLLGRNIAAYINEGPARRAITSGARKKSSSTAKPGCITEDGTLFRLSNVVGSHARGRGLFMQLRLPHDKEDLTGPGAKAVIHEGLWKIYKGDDGDGVDGATSLNVIQIDMSGYTLDRDCPQSFDDLSSDEFVQVLKWFQQQVKAVMHAKRRSGSHGSAATAAGNVMWKVYAVKLFESIGDKDFMSCIDPQLDPEVMRSSAPSTAKAYKGKQRGRRKRRSRSVDECDSDEEGFSLARAASSTKAKKHSAMEAAQDAAFAIAERNDECRRQLMTDRMHKQKRLALKYGEKKEKLKQILKSQKRKKKRRAPEYSSPKKHKVLKNFKEASKKEKCHQIEYERLKRELGYTSPEASSCSSSDEDAFSQDSL</sequence>
<evidence type="ECO:0000256" key="1">
    <source>
        <dbReference type="SAM" id="MobiDB-lite"/>
    </source>
</evidence>
<feature type="region of interest" description="Disordered" evidence="1">
    <location>
        <begin position="291"/>
        <end position="323"/>
    </location>
</feature>
<feature type="compositionally biased region" description="Acidic residues" evidence="1">
    <location>
        <begin position="453"/>
        <end position="463"/>
    </location>
</feature>
<feature type="region of interest" description="Disordered" evidence="1">
    <location>
        <begin position="1"/>
        <end position="32"/>
    </location>
</feature>
<evidence type="ECO:0000313" key="2">
    <source>
        <dbReference type="EMBL" id="EJK57753.1"/>
    </source>
</evidence>
<accession>K0RVD0</accession>
<comment type="caution">
    <text evidence="2">The sequence shown here is derived from an EMBL/GenBank/DDBJ whole genome shotgun (WGS) entry which is preliminary data.</text>
</comment>
<feature type="region of interest" description="Disordered" evidence="1">
    <location>
        <begin position="393"/>
        <end position="421"/>
    </location>
</feature>
<feature type="compositionally biased region" description="Basic residues" evidence="1">
    <location>
        <begin position="304"/>
        <end position="316"/>
    </location>
</feature>
<dbReference type="AlphaFoldDB" id="K0RVD0"/>
<organism evidence="2 3">
    <name type="scientific">Thalassiosira oceanica</name>
    <name type="common">Marine diatom</name>
    <dbReference type="NCBI Taxonomy" id="159749"/>
    <lineage>
        <taxon>Eukaryota</taxon>
        <taxon>Sar</taxon>
        <taxon>Stramenopiles</taxon>
        <taxon>Ochrophyta</taxon>
        <taxon>Bacillariophyta</taxon>
        <taxon>Coscinodiscophyceae</taxon>
        <taxon>Thalassiosirophycidae</taxon>
        <taxon>Thalassiosirales</taxon>
        <taxon>Thalassiosiraceae</taxon>
        <taxon>Thalassiosira</taxon>
    </lineage>
</organism>
<feature type="compositionally biased region" description="Basic and acidic residues" evidence="1">
    <location>
        <begin position="20"/>
        <end position="31"/>
    </location>
</feature>
<dbReference type="EMBL" id="AGNL01027129">
    <property type="protein sequence ID" value="EJK57753.1"/>
    <property type="molecule type" value="Genomic_DNA"/>
</dbReference>
<gene>
    <name evidence="2" type="ORF">THAOC_22174</name>
</gene>
<evidence type="ECO:0000313" key="3">
    <source>
        <dbReference type="Proteomes" id="UP000266841"/>
    </source>
</evidence>
<reference evidence="2 3" key="1">
    <citation type="journal article" date="2012" name="Genome Biol.">
        <title>Genome and low-iron response of an oceanic diatom adapted to chronic iron limitation.</title>
        <authorList>
            <person name="Lommer M."/>
            <person name="Specht M."/>
            <person name="Roy A.S."/>
            <person name="Kraemer L."/>
            <person name="Andreson R."/>
            <person name="Gutowska M.A."/>
            <person name="Wolf J."/>
            <person name="Bergner S.V."/>
            <person name="Schilhabel M.B."/>
            <person name="Klostermeier U.C."/>
            <person name="Beiko R.G."/>
            <person name="Rosenstiel P."/>
            <person name="Hippler M."/>
            <person name="Laroche J."/>
        </authorList>
    </citation>
    <scope>NUCLEOTIDE SEQUENCE [LARGE SCALE GENOMIC DNA]</scope>
    <source>
        <strain evidence="2 3">CCMP1005</strain>
    </source>
</reference>
<protein>
    <submittedName>
        <fullName evidence="2">Uncharacterized protein</fullName>
    </submittedName>
</protein>
<feature type="region of interest" description="Disordered" evidence="1">
    <location>
        <begin position="442"/>
        <end position="463"/>
    </location>
</feature>
<dbReference type="OMA" id="AYINEGP"/>
<name>K0RVD0_THAOC</name>
<dbReference type="eggNOG" id="ENOG502TAT6">
    <property type="taxonomic scope" value="Eukaryota"/>
</dbReference>
<proteinExistence type="predicted"/>
<dbReference type="Proteomes" id="UP000266841">
    <property type="component" value="Unassembled WGS sequence"/>
</dbReference>
<keyword evidence="3" id="KW-1185">Reference proteome</keyword>